<reference evidence="3 4" key="1">
    <citation type="journal article" date="2011" name="Science">
        <title>The ecoresponsive genome of Daphnia pulex.</title>
        <authorList>
            <person name="Colbourne J.K."/>
            <person name="Pfrender M.E."/>
            <person name="Gilbert D."/>
            <person name="Thomas W.K."/>
            <person name="Tucker A."/>
            <person name="Oakley T.H."/>
            <person name="Tokishita S."/>
            <person name="Aerts A."/>
            <person name="Arnold G.J."/>
            <person name="Basu M.K."/>
            <person name="Bauer D.J."/>
            <person name="Caceres C.E."/>
            <person name="Carmel L."/>
            <person name="Casola C."/>
            <person name="Choi J.H."/>
            <person name="Detter J.C."/>
            <person name="Dong Q."/>
            <person name="Dusheyko S."/>
            <person name="Eads B.D."/>
            <person name="Frohlich T."/>
            <person name="Geiler-Samerotte K.A."/>
            <person name="Gerlach D."/>
            <person name="Hatcher P."/>
            <person name="Jogdeo S."/>
            <person name="Krijgsveld J."/>
            <person name="Kriventseva E.V."/>
            <person name="Kultz D."/>
            <person name="Laforsch C."/>
            <person name="Lindquist E."/>
            <person name="Lopez J."/>
            <person name="Manak J.R."/>
            <person name="Muller J."/>
            <person name="Pangilinan J."/>
            <person name="Patwardhan R.P."/>
            <person name="Pitluck S."/>
            <person name="Pritham E.J."/>
            <person name="Rechtsteiner A."/>
            <person name="Rho M."/>
            <person name="Rogozin I.B."/>
            <person name="Sakarya O."/>
            <person name="Salamov A."/>
            <person name="Schaack S."/>
            <person name="Shapiro H."/>
            <person name="Shiga Y."/>
            <person name="Skalitzky C."/>
            <person name="Smith Z."/>
            <person name="Souvorov A."/>
            <person name="Sung W."/>
            <person name="Tang Z."/>
            <person name="Tsuchiya D."/>
            <person name="Tu H."/>
            <person name="Vos H."/>
            <person name="Wang M."/>
            <person name="Wolf Y.I."/>
            <person name="Yamagata H."/>
            <person name="Yamada T."/>
            <person name="Ye Y."/>
            <person name="Shaw J.R."/>
            <person name="Andrews J."/>
            <person name="Crease T.J."/>
            <person name="Tang H."/>
            <person name="Lucas S.M."/>
            <person name="Robertson H.M."/>
            <person name="Bork P."/>
            <person name="Koonin E.V."/>
            <person name="Zdobnov E.M."/>
            <person name="Grigoriev I.V."/>
            <person name="Lynch M."/>
            <person name="Boore J.L."/>
        </authorList>
    </citation>
    <scope>NUCLEOTIDE SEQUENCE [LARGE SCALE GENOMIC DNA]</scope>
</reference>
<dbReference type="Pfam" id="PF00098">
    <property type="entry name" value="zf-CCHC"/>
    <property type="match status" value="1"/>
</dbReference>
<dbReference type="SMART" id="SM00343">
    <property type="entry name" value="ZnF_C2HC"/>
    <property type="match status" value="1"/>
</dbReference>
<dbReference type="GO" id="GO:0008270">
    <property type="term" value="F:zinc ion binding"/>
    <property type="evidence" value="ECO:0007669"/>
    <property type="project" value="UniProtKB-KW"/>
</dbReference>
<evidence type="ECO:0000256" key="1">
    <source>
        <dbReference type="PROSITE-ProRule" id="PRU00047"/>
    </source>
</evidence>
<dbReference type="Proteomes" id="UP000000305">
    <property type="component" value="Unassembled WGS sequence"/>
</dbReference>
<dbReference type="InterPro" id="IPR036875">
    <property type="entry name" value="Znf_CCHC_sf"/>
</dbReference>
<accession>E9HKM7</accession>
<proteinExistence type="predicted"/>
<dbReference type="AlphaFoldDB" id="E9HKM7"/>
<keyword evidence="1" id="KW-0862">Zinc</keyword>
<keyword evidence="1" id="KW-0479">Metal-binding</keyword>
<keyword evidence="4" id="KW-1185">Reference proteome</keyword>
<dbReference type="InParanoid" id="E9HKM7"/>
<organism evidence="3 4">
    <name type="scientific">Daphnia pulex</name>
    <name type="common">Water flea</name>
    <dbReference type="NCBI Taxonomy" id="6669"/>
    <lineage>
        <taxon>Eukaryota</taxon>
        <taxon>Metazoa</taxon>
        <taxon>Ecdysozoa</taxon>
        <taxon>Arthropoda</taxon>
        <taxon>Crustacea</taxon>
        <taxon>Branchiopoda</taxon>
        <taxon>Diplostraca</taxon>
        <taxon>Cladocera</taxon>
        <taxon>Anomopoda</taxon>
        <taxon>Daphniidae</taxon>
        <taxon>Daphnia</taxon>
    </lineage>
</organism>
<keyword evidence="1" id="KW-0863">Zinc-finger</keyword>
<dbReference type="KEGG" id="dpx:DAPPUDRAFT_330780"/>
<dbReference type="Gene3D" id="4.10.60.10">
    <property type="entry name" value="Zinc finger, CCHC-type"/>
    <property type="match status" value="1"/>
</dbReference>
<sequence length="131" mass="13568">MSNFLEYAASISAASGPSVGDERLATGQAVVKFCYNCHKPGHIIRNCPGIRNPEIRLDAVLTVVFALAQHRVPVLVSSHVVTHVLAPDTVLAVVLAPGQEARAVVVERGLEVKGAAALNLAGIQSPGASPA</sequence>
<dbReference type="HOGENOM" id="CLU_1929673_0_0_1"/>
<dbReference type="InterPro" id="IPR001878">
    <property type="entry name" value="Znf_CCHC"/>
</dbReference>
<gene>
    <name evidence="3" type="ORF">DAPPUDRAFT_330780</name>
</gene>
<dbReference type="GO" id="GO:0003676">
    <property type="term" value="F:nucleic acid binding"/>
    <property type="evidence" value="ECO:0007669"/>
    <property type="project" value="InterPro"/>
</dbReference>
<evidence type="ECO:0000313" key="4">
    <source>
        <dbReference type="Proteomes" id="UP000000305"/>
    </source>
</evidence>
<evidence type="ECO:0000313" key="3">
    <source>
        <dbReference type="EMBL" id="EFX67683.1"/>
    </source>
</evidence>
<dbReference type="EMBL" id="GL732670">
    <property type="protein sequence ID" value="EFX67683.1"/>
    <property type="molecule type" value="Genomic_DNA"/>
</dbReference>
<feature type="domain" description="CCHC-type" evidence="2">
    <location>
        <begin position="34"/>
        <end position="48"/>
    </location>
</feature>
<evidence type="ECO:0000259" key="2">
    <source>
        <dbReference type="PROSITE" id="PS50158"/>
    </source>
</evidence>
<protein>
    <recommendedName>
        <fullName evidence="2">CCHC-type domain-containing protein</fullName>
    </recommendedName>
</protein>
<dbReference type="SUPFAM" id="SSF57756">
    <property type="entry name" value="Retrovirus zinc finger-like domains"/>
    <property type="match status" value="1"/>
</dbReference>
<dbReference type="PROSITE" id="PS50158">
    <property type="entry name" value="ZF_CCHC"/>
    <property type="match status" value="1"/>
</dbReference>
<name>E9HKM7_DAPPU</name>